<sequence>MSRCEVTLSYLAALMGRVNEAPAAVPSVLSPARHVVRERTKLHTGTIESGTNRCDILDSSFLMVLGETSFSQFYRHNSRTHQEFRLSSGNHLKGDVYKKEKLKVKTDLQKNNRGWIPNVNLRSVSE</sequence>
<evidence type="ECO:0000313" key="1">
    <source>
        <dbReference type="EMBL" id="KAF0039484.1"/>
    </source>
</evidence>
<protein>
    <submittedName>
        <fullName evidence="1">Uncharacterized protein</fullName>
    </submittedName>
</protein>
<proteinExistence type="predicted"/>
<dbReference type="Proteomes" id="UP000438429">
    <property type="component" value="Unassembled WGS sequence"/>
</dbReference>
<organism evidence="1 2">
    <name type="scientific">Scophthalmus maximus</name>
    <name type="common">Turbot</name>
    <name type="synonym">Psetta maxima</name>
    <dbReference type="NCBI Taxonomy" id="52904"/>
    <lineage>
        <taxon>Eukaryota</taxon>
        <taxon>Metazoa</taxon>
        <taxon>Chordata</taxon>
        <taxon>Craniata</taxon>
        <taxon>Vertebrata</taxon>
        <taxon>Euteleostomi</taxon>
        <taxon>Actinopterygii</taxon>
        <taxon>Neopterygii</taxon>
        <taxon>Teleostei</taxon>
        <taxon>Neoteleostei</taxon>
        <taxon>Acanthomorphata</taxon>
        <taxon>Carangaria</taxon>
        <taxon>Pleuronectiformes</taxon>
        <taxon>Pleuronectoidei</taxon>
        <taxon>Scophthalmidae</taxon>
        <taxon>Scophthalmus</taxon>
    </lineage>
</organism>
<evidence type="ECO:0000313" key="2">
    <source>
        <dbReference type="Proteomes" id="UP000438429"/>
    </source>
</evidence>
<name>A0A6A4T8J3_SCOMX</name>
<gene>
    <name evidence="1" type="ORF">F2P81_007719</name>
</gene>
<comment type="caution">
    <text evidence="1">The sequence shown here is derived from an EMBL/GenBank/DDBJ whole genome shotgun (WGS) entry which is preliminary data.</text>
</comment>
<accession>A0A6A4T8J3</accession>
<dbReference type="EMBL" id="VEVO01000007">
    <property type="protein sequence ID" value="KAF0039484.1"/>
    <property type="molecule type" value="Genomic_DNA"/>
</dbReference>
<dbReference type="AlphaFoldDB" id="A0A6A4T8J3"/>
<reference evidence="1 2" key="1">
    <citation type="submission" date="2019-06" db="EMBL/GenBank/DDBJ databases">
        <title>Draft genomes of female and male turbot (Scophthalmus maximus).</title>
        <authorList>
            <person name="Xu H."/>
            <person name="Xu X.-W."/>
            <person name="Shao C."/>
            <person name="Chen S."/>
        </authorList>
    </citation>
    <scope>NUCLEOTIDE SEQUENCE [LARGE SCALE GENOMIC DNA]</scope>
    <source>
        <strain evidence="1">Ysfricsl-2016a</strain>
        <tissue evidence="1">Blood</tissue>
    </source>
</reference>